<proteinExistence type="predicted"/>
<evidence type="ECO:0000313" key="2">
    <source>
        <dbReference type="Proteomes" id="UP000032234"/>
    </source>
</evidence>
<reference evidence="1 2" key="1">
    <citation type="submission" date="2015-02" db="EMBL/GenBank/DDBJ databases">
        <title>Genome sequence of thermotolerant Streptomyces cyaneogriseus subsp. Noncyanogenus NMWT1, the producer of nematocidal antibiotics nemadectin.</title>
        <authorList>
            <person name="Wang H."/>
            <person name="Li C."/>
            <person name="Xiang W."/>
            <person name="Wang X."/>
        </authorList>
    </citation>
    <scope>NUCLEOTIDE SEQUENCE [LARGE SCALE GENOMIC DNA]</scope>
    <source>
        <strain evidence="1 2">NMWT 1</strain>
    </source>
</reference>
<dbReference type="AlphaFoldDB" id="A0A0C5G753"/>
<dbReference type="Proteomes" id="UP000032234">
    <property type="component" value="Chromosome"/>
</dbReference>
<gene>
    <name evidence="1" type="ORF">TU94_22515</name>
</gene>
<dbReference type="KEGG" id="scw:TU94_22515"/>
<organism evidence="1 2">
    <name type="scientific">Streptomyces cyaneogriseus subsp. noncyanogenus</name>
    <dbReference type="NCBI Taxonomy" id="477245"/>
    <lineage>
        <taxon>Bacteria</taxon>
        <taxon>Bacillati</taxon>
        <taxon>Actinomycetota</taxon>
        <taxon>Actinomycetes</taxon>
        <taxon>Kitasatosporales</taxon>
        <taxon>Streptomycetaceae</taxon>
        <taxon>Streptomyces</taxon>
    </lineage>
</organism>
<name>A0A0C5G753_9ACTN</name>
<dbReference type="PATRIC" id="fig|477245.3.peg.4761"/>
<evidence type="ECO:0000313" key="1">
    <source>
        <dbReference type="EMBL" id="AJP05833.1"/>
    </source>
</evidence>
<sequence>MRDLDFLLGDFRAEWTNLLADPADTGIAEWNTTATFSGHAYEMTQYVAQHDVNGRFVFQWDGVNEKFTGYYYDDWGNRATVECAGWEDGHLAFVGECFGFGKSFRLKERFEIVDENHYVKRGFVQLDGADWMPADEIHCYRV</sequence>
<dbReference type="HOGENOM" id="CLU_1814688_0_0_11"/>
<keyword evidence="2" id="KW-1185">Reference proteome</keyword>
<evidence type="ECO:0008006" key="3">
    <source>
        <dbReference type="Google" id="ProtNLM"/>
    </source>
</evidence>
<accession>A0A0C5G753</accession>
<protein>
    <recommendedName>
        <fullName evidence="3">NlmOI</fullName>
    </recommendedName>
</protein>
<dbReference type="EMBL" id="CP010849">
    <property type="protein sequence ID" value="AJP05833.1"/>
    <property type="molecule type" value="Genomic_DNA"/>
</dbReference>